<dbReference type="GeneID" id="55998186"/>
<keyword evidence="3" id="KW-0862">Zinc</keyword>
<keyword evidence="7" id="KW-1185">Reference proteome</keyword>
<dbReference type="InterPro" id="IPR006913">
    <property type="entry name" value="CENP-V/GFA"/>
</dbReference>
<evidence type="ECO:0000313" key="7">
    <source>
        <dbReference type="Proteomes" id="UP000509510"/>
    </source>
</evidence>
<evidence type="ECO:0000256" key="1">
    <source>
        <dbReference type="ARBA" id="ARBA00005495"/>
    </source>
</evidence>
<evidence type="ECO:0000256" key="2">
    <source>
        <dbReference type="ARBA" id="ARBA00022723"/>
    </source>
</evidence>
<evidence type="ECO:0000256" key="4">
    <source>
        <dbReference type="ARBA" id="ARBA00023239"/>
    </source>
</evidence>
<dbReference type="Pfam" id="PF04828">
    <property type="entry name" value="GFA"/>
    <property type="match status" value="1"/>
</dbReference>
<keyword evidence="2" id="KW-0479">Metal-binding</keyword>
<evidence type="ECO:0000256" key="3">
    <source>
        <dbReference type="ARBA" id="ARBA00022833"/>
    </source>
</evidence>
<dbReference type="Gene3D" id="3.90.1590.10">
    <property type="entry name" value="glutathione-dependent formaldehyde- activating enzyme (gfa)"/>
    <property type="match status" value="1"/>
</dbReference>
<dbReference type="GO" id="GO:0016846">
    <property type="term" value="F:carbon-sulfur lyase activity"/>
    <property type="evidence" value="ECO:0007669"/>
    <property type="project" value="InterPro"/>
</dbReference>
<dbReference type="RefSeq" id="XP_035349710.1">
    <property type="nucleotide sequence ID" value="XM_035493817.1"/>
</dbReference>
<dbReference type="PANTHER" id="PTHR33337:SF8">
    <property type="entry name" value="CENP-V_GFA DOMAIN-CONTAINING PROTEIN"/>
    <property type="match status" value="1"/>
</dbReference>
<dbReference type="PROSITE" id="PS51891">
    <property type="entry name" value="CENP_V_GFA"/>
    <property type="match status" value="1"/>
</dbReference>
<evidence type="ECO:0000313" key="6">
    <source>
        <dbReference type="EMBL" id="QKX63536.1"/>
    </source>
</evidence>
<organism evidence="6 7">
    <name type="scientific">Talaromyces rugulosus</name>
    <name type="common">Penicillium rugulosum</name>
    <dbReference type="NCBI Taxonomy" id="121627"/>
    <lineage>
        <taxon>Eukaryota</taxon>
        <taxon>Fungi</taxon>
        <taxon>Dikarya</taxon>
        <taxon>Ascomycota</taxon>
        <taxon>Pezizomycotina</taxon>
        <taxon>Eurotiomycetes</taxon>
        <taxon>Eurotiomycetidae</taxon>
        <taxon>Eurotiales</taxon>
        <taxon>Trichocomaceae</taxon>
        <taxon>Talaromyces</taxon>
        <taxon>Talaromyces sect. Islandici</taxon>
    </lineage>
</organism>
<evidence type="ECO:0000259" key="5">
    <source>
        <dbReference type="PROSITE" id="PS51891"/>
    </source>
</evidence>
<dbReference type="GO" id="GO:0046872">
    <property type="term" value="F:metal ion binding"/>
    <property type="evidence" value="ECO:0007669"/>
    <property type="project" value="UniProtKB-KW"/>
</dbReference>
<keyword evidence="4" id="KW-0456">Lyase</keyword>
<accession>A0A7H8RB47</accession>
<dbReference type="PANTHER" id="PTHR33337">
    <property type="entry name" value="GFA DOMAIN-CONTAINING PROTEIN"/>
    <property type="match status" value="1"/>
</dbReference>
<dbReference type="InterPro" id="IPR011057">
    <property type="entry name" value="Mss4-like_sf"/>
</dbReference>
<protein>
    <recommendedName>
        <fullName evidence="5">CENP-V/GFA domain-containing protein</fullName>
    </recommendedName>
</protein>
<dbReference type="AlphaFoldDB" id="A0A7H8RB47"/>
<sequence>MSTTQEPDIASPKLAGNEDEATATATATCFCGSVQLAFPTEGPGLVNTFICHCKDCHKITASMFSSCFTIANSHLQHVRGRDNLKTFERSHTIASGNTVTSNFCATCGSLMYRVSSGYPGISVLRIGTVDDFNLHETKLRPQDEAFAESRVPWLQGLHREPESK</sequence>
<comment type="similarity">
    <text evidence="1">Belongs to the Gfa family.</text>
</comment>
<gene>
    <name evidence="6" type="ORF">TRUGW13939_10707</name>
</gene>
<reference evidence="7" key="1">
    <citation type="submission" date="2020-06" db="EMBL/GenBank/DDBJ databases">
        <title>A chromosome-scale genome assembly of Talaromyces rugulosus W13939.</title>
        <authorList>
            <person name="Wang B."/>
            <person name="Guo L."/>
            <person name="Ye K."/>
            <person name="Wang L."/>
        </authorList>
    </citation>
    <scope>NUCLEOTIDE SEQUENCE [LARGE SCALE GENOMIC DNA]</scope>
    <source>
        <strain evidence="7">W13939</strain>
    </source>
</reference>
<dbReference type="OrthoDB" id="428768at2759"/>
<feature type="domain" description="CENP-V/GFA" evidence="5">
    <location>
        <begin position="25"/>
        <end position="143"/>
    </location>
</feature>
<dbReference type="EMBL" id="CP055903">
    <property type="protein sequence ID" value="QKX63536.1"/>
    <property type="molecule type" value="Genomic_DNA"/>
</dbReference>
<dbReference type="SUPFAM" id="SSF51316">
    <property type="entry name" value="Mss4-like"/>
    <property type="match status" value="1"/>
</dbReference>
<name>A0A7H8RB47_TALRU</name>
<dbReference type="KEGG" id="trg:TRUGW13939_10707"/>
<proteinExistence type="inferred from homology"/>
<dbReference type="Proteomes" id="UP000509510">
    <property type="component" value="Chromosome VI"/>
</dbReference>